<reference evidence="2" key="1">
    <citation type="journal article" date="2020" name="mSystems">
        <title>Genome- and Community-Level Interaction Insights into Carbon Utilization and Element Cycling Functions of Hydrothermarchaeota in Hydrothermal Sediment.</title>
        <authorList>
            <person name="Zhou Z."/>
            <person name="Liu Y."/>
            <person name="Xu W."/>
            <person name="Pan J."/>
            <person name="Luo Z.H."/>
            <person name="Li M."/>
        </authorList>
    </citation>
    <scope>NUCLEOTIDE SEQUENCE [LARGE SCALE GENOMIC DNA]</scope>
    <source>
        <strain evidence="2">SpSt-897</strain>
    </source>
</reference>
<dbReference type="InterPro" id="IPR053135">
    <property type="entry name" value="AKR2_Oxidoreductase"/>
</dbReference>
<comment type="caution">
    <text evidence="2">The sequence shown here is derived from an EMBL/GenBank/DDBJ whole genome shotgun (WGS) entry which is preliminary data.</text>
</comment>
<accession>A0A7C3ZAC9</accession>
<name>A0A7C3ZAC9_9BACT</name>
<evidence type="ECO:0000259" key="1">
    <source>
        <dbReference type="Pfam" id="PF00248"/>
    </source>
</evidence>
<dbReference type="Gene3D" id="3.20.20.100">
    <property type="entry name" value="NADP-dependent oxidoreductase domain"/>
    <property type="match status" value="1"/>
</dbReference>
<feature type="domain" description="NADP-dependent oxidoreductase" evidence="1">
    <location>
        <begin position="32"/>
        <end position="207"/>
    </location>
</feature>
<dbReference type="AlphaFoldDB" id="A0A7C3ZAC9"/>
<proteinExistence type="predicted"/>
<protein>
    <submittedName>
        <fullName evidence="2">Aldo/keto reductase</fullName>
    </submittedName>
</protein>
<dbReference type="PANTHER" id="PTHR43312">
    <property type="entry name" value="D-THREO-ALDOSE 1-DEHYDROGENASE"/>
    <property type="match status" value="1"/>
</dbReference>
<organism evidence="2">
    <name type="scientific">Desulfobacca acetoxidans</name>
    <dbReference type="NCBI Taxonomy" id="60893"/>
    <lineage>
        <taxon>Bacteria</taxon>
        <taxon>Pseudomonadati</taxon>
        <taxon>Thermodesulfobacteriota</taxon>
        <taxon>Desulfobaccia</taxon>
        <taxon>Desulfobaccales</taxon>
        <taxon>Desulfobaccaceae</taxon>
        <taxon>Desulfobacca</taxon>
    </lineage>
</organism>
<dbReference type="CDD" id="cd19100">
    <property type="entry name" value="AKR_unchar"/>
    <property type="match status" value="1"/>
</dbReference>
<sequence>MALPKRVLGNTGAKVTILGLGGEGVLRTFGYEREAREMVEAALAAGINYFETARAYSGSESYLGKSLHGHRDRIFLTSKSHARTRREAEEHLAVTLHHLRTDYLDLWQVHDVRTKGDLEALSAPGGALETFRWAKEEGYARFLGVTGHHDPFILREALDLYDFDTVLLPINPAEPRFQSFLPLAREALDRGLGVIGMKVLARGLVTQLDLAPIRDYLHYALSQPVSLVVIGCDRPEHVWELARAAQDFQPMPETNQRRLEKIIALFAKGLMYYKP</sequence>
<dbReference type="InterPro" id="IPR036812">
    <property type="entry name" value="NAD(P)_OxRdtase_dom_sf"/>
</dbReference>
<dbReference type="EMBL" id="DTMF01000333">
    <property type="protein sequence ID" value="HGF35450.1"/>
    <property type="molecule type" value="Genomic_DNA"/>
</dbReference>
<dbReference type="PANTHER" id="PTHR43312:SF1">
    <property type="entry name" value="NADP-DEPENDENT OXIDOREDUCTASE DOMAIN-CONTAINING PROTEIN"/>
    <property type="match status" value="1"/>
</dbReference>
<evidence type="ECO:0000313" key="2">
    <source>
        <dbReference type="EMBL" id="HGF35450.1"/>
    </source>
</evidence>
<dbReference type="InterPro" id="IPR023210">
    <property type="entry name" value="NADP_OxRdtase_dom"/>
</dbReference>
<dbReference type="Pfam" id="PF00248">
    <property type="entry name" value="Aldo_ket_red"/>
    <property type="match status" value="1"/>
</dbReference>
<gene>
    <name evidence="2" type="ORF">ENW96_13905</name>
</gene>
<dbReference type="SUPFAM" id="SSF51430">
    <property type="entry name" value="NAD(P)-linked oxidoreductase"/>
    <property type="match status" value="1"/>
</dbReference>